<name>A0A199YB65_9PROT</name>
<sequence length="382" mass="43090">MGQTEAFIDRAHSAPLAYYIDESGNTGDLTKAGGETYGFEQRMFTLAAVGCELDDAFMERFNVLRTAHRMQSPEVKSRQAYERPQFVSDLLDLLEERGCPIFIEAVDKHYFVIANIIDRIVVPYLGACDVQPRSLWIKGVMADHMAIYGPPELAQAFVACCQSRDYAEVRDFYKQIIRWAETSRLPTEGVADAFVRFTRDSLKDFRKLPKAKAVENALPIPDTSPKGKLLWVLPNLTSFTHVYARINRFLEKQVSGVTLFHDEQLQFGDVLRQNKGVMESFNALNMQLPLKTADFEFSASAELEFVCSHDSIGIQIADVLAGFVSRYIQQAVWGGIEMDANRMAIFNRIVDTGERERGTGMNIVAPESLLRFLGISPRANYI</sequence>
<dbReference type="RefSeq" id="WP_064790310.1">
    <property type="nucleotide sequence ID" value="NZ_JPWH01000015.1"/>
</dbReference>
<proteinExistence type="predicted"/>
<reference evidence="1 2" key="1">
    <citation type="submission" date="2014-07" db="EMBL/GenBank/DDBJ databases">
        <title>Draft genome sequence of Thalassospira profundimaris S25-3-2.</title>
        <authorList>
            <person name="Lai Q."/>
            <person name="Shao Z."/>
        </authorList>
    </citation>
    <scope>NUCLEOTIDE SEQUENCE [LARGE SCALE GENOMIC DNA]</scope>
    <source>
        <strain evidence="1 2">S25-3-2</strain>
    </source>
</reference>
<dbReference type="EMBL" id="JPWH01000015">
    <property type="protein sequence ID" value="RCK46048.1"/>
    <property type="molecule type" value="Genomic_DNA"/>
</dbReference>
<dbReference type="Proteomes" id="UP000252517">
    <property type="component" value="Unassembled WGS sequence"/>
</dbReference>
<dbReference type="AlphaFoldDB" id="A0A199YB65"/>
<dbReference type="STRING" id="502049.TH15_19180"/>
<protein>
    <submittedName>
        <fullName evidence="1">Uncharacterized protein</fullName>
    </submittedName>
</protein>
<organism evidence="1 2">
    <name type="scientific">Thalassospira profundimaris</name>
    <dbReference type="NCBI Taxonomy" id="502049"/>
    <lineage>
        <taxon>Bacteria</taxon>
        <taxon>Pseudomonadati</taxon>
        <taxon>Pseudomonadota</taxon>
        <taxon>Alphaproteobacteria</taxon>
        <taxon>Rhodospirillales</taxon>
        <taxon>Thalassospiraceae</taxon>
        <taxon>Thalassospira</taxon>
    </lineage>
</organism>
<accession>A0A199YB65</accession>
<gene>
    <name evidence="1" type="ORF">TH25_17670</name>
</gene>
<comment type="caution">
    <text evidence="1">The sequence shown here is derived from an EMBL/GenBank/DDBJ whole genome shotgun (WGS) entry which is preliminary data.</text>
</comment>
<dbReference type="OrthoDB" id="9134940at2"/>
<dbReference type="InterPro" id="IPR024524">
    <property type="entry name" value="DUF3800"/>
</dbReference>
<evidence type="ECO:0000313" key="1">
    <source>
        <dbReference type="EMBL" id="RCK46048.1"/>
    </source>
</evidence>
<dbReference type="Pfam" id="PF12686">
    <property type="entry name" value="DUF3800"/>
    <property type="match status" value="1"/>
</dbReference>
<evidence type="ECO:0000313" key="2">
    <source>
        <dbReference type="Proteomes" id="UP000252517"/>
    </source>
</evidence>